<dbReference type="EMBL" id="JABGBO010000004">
    <property type="protein sequence ID" value="NOL49533.1"/>
    <property type="molecule type" value="Genomic_DNA"/>
</dbReference>
<feature type="region of interest" description="Disordered" evidence="1">
    <location>
        <begin position="313"/>
        <end position="339"/>
    </location>
</feature>
<sequence>MNKDFISPLAHNIGMSSVGFIISAVPILLLGLGGIEMTQWYQTRHLVNVALVEAARQASVTHAHPLQIATAFEQALLPLFTAASSRTSNTSSFDDLSGHPHSHSSSMALSRQQKYFLQVLQQTQVPAWRIVVDNPKHSHFVDFHRDDLDIAHQTGLLAIDNNYQYEQHQRKGTGLLSLESIYEANTLSMKITYAYEPMLPGVKTLFRALQHFAHDDYAKQLFAQGFLPITQRLSISMQSHPVEWPSLGDGRVVMQWNSSPVSMHTNTSSMASSLSACSRGIWCRDNIQPKITLSPFKSSPDSRLSTFATASTPDTAFTSPLPPSAQHSSAEPLSNHSDNSANIVTEIHPSTKDEQNPLCGISLCCKGS</sequence>
<reference evidence="3 4" key="1">
    <citation type="submission" date="2020-05" db="EMBL/GenBank/DDBJ databases">
        <authorList>
            <person name="Niu N."/>
        </authorList>
    </citation>
    <scope>NUCLEOTIDE SEQUENCE [LARGE SCALE GENOMIC DNA]</scope>
    <source>
        <strain evidence="3 4">LMG10982</strain>
    </source>
</reference>
<proteinExistence type="predicted"/>
<organism evidence="3 4">
    <name type="scientific">Pelistega europaea</name>
    <dbReference type="NCBI Taxonomy" id="106147"/>
    <lineage>
        <taxon>Bacteria</taxon>
        <taxon>Pseudomonadati</taxon>
        <taxon>Pseudomonadota</taxon>
        <taxon>Betaproteobacteria</taxon>
        <taxon>Burkholderiales</taxon>
        <taxon>Alcaligenaceae</taxon>
        <taxon>Pelistega</taxon>
    </lineage>
</organism>
<dbReference type="AlphaFoldDB" id="A0A7Y4L9Q6"/>
<evidence type="ECO:0000313" key="3">
    <source>
        <dbReference type="EMBL" id="NOL49533.1"/>
    </source>
</evidence>
<comment type="caution">
    <text evidence="3">The sequence shown here is derived from an EMBL/GenBank/DDBJ whole genome shotgun (WGS) entry which is preliminary data.</text>
</comment>
<name>A0A7Y4L9Q6_9BURK</name>
<keyword evidence="2" id="KW-1133">Transmembrane helix</keyword>
<evidence type="ECO:0000256" key="2">
    <source>
        <dbReference type="SAM" id="Phobius"/>
    </source>
</evidence>
<protein>
    <submittedName>
        <fullName evidence="3">Pilus assembly protein</fullName>
    </submittedName>
</protein>
<keyword evidence="2" id="KW-0812">Transmembrane</keyword>
<feature type="compositionally biased region" description="Polar residues" evidence="1">
    <location>
        <begin position="325"/>
        <end position="339"/>
    </location>
</feature>
<evidence type="ECO:0000256" key="1">
    <source>
        <dbReference type="SAM" id="MobiDB-lite"/>
    </source>
</evidence>
<keyword evidence="4" id="KW-1185">Reference proteome</keyword>
<accession>A0A7Y4L9Q6</accession>
<gene>
    <name evidence="3" type="ORF">HKX40_05215</name>
</gene>
<evidence type="ECO:0000313" key="4">
    <source>
        <dbReference type="Proteomes" id="UP000541421"/>
    </source>
</evidence>
<feature type="transmembrane region" description="Helical" evidence="2">
    <location>
        <begin position="12"/>
        <end position="35"/>
    </location>
</feature>
<dbReference type="Proteomes" id="UP000541421">
    <property type="component" value="Unassembled WGS sequence"/>
</dbReference>
<keyword evidence="2" id="KW-0472">Membrane</keyword>